<feature type="region of interest" description="Disordered" evidence="2">
    <location>
        <begin position="1"/>
        <end position="49"/>
    </location>
</feature>
<dbReference type="PANTHER" id="PTHR11521">
    <property type="entry name" value="TROPONIN T"/>
    <property type="match status" value="1"/>
</dbReference>
<accession>F1L5Q8</accession>
<feature type="compositionally biased region" description="Basic and acidic residues" evidence="2">
    <location>
        <begin position="251"/>
        <end position="260"/>
    </location>
</feature>
<feature type="compositionally biased region" description="Basic and acidic residues" evidence="2">
    <location>
        <begin position="1"/>
        <end position="13"/>
    </location>
</feature>
<dbReference type="Pfam" id="PF00992">
    <property type="entry name" value="Troponin"/>
    <property type="match status" value="1"/>
</dbReference>
<dbReference type="InterPro" id="IPR027707">
    <property type="entry name" value="TNNT"/>
</dbReference>
<dbReference type="GO" id="GO:0006937">
    <property type="term" value="P:regulation of muscle contraction"/>
    <property type="evidence" value="ECO:0007669"/>
    <property type="project" value="InterPro"/>
</dbReference>
<sequence length="286" mass="32189">MKKEEERRKREEVSGSFIGTPSGYGAPNYKVSRGKSGEEKSVTSATAQAELEKQQKAEAKRAFLAAVSKKPDLSSLMVNDLKIRIVQLHQRIVRLEADKYDLEKRHERLEYDLKELREREIQRIRHKAQKMGLDPDEAASSLYPPKINVASKYDRQTDQRSFGDRRELFEHPIIKKPLKVAHGTARPPPEWGRKENEELEQIRKNLEPTKFVEQVKAEGDAAKPPVQPIPLVLPGVDEVEEDEYPVQQAKEPVEGPKAAEKANAPPPAPSKPAPGAKVPPPVKARA</sequence>
<dbReference type="Gene3D" id="1.20.5.350">
    <property type="match status" value="1"/>
</dbReference>
<evidence type="ECO:0000256" key="2">
    <source>
        <dbReference type="SAM" id="MobiDB-lite"/>
    </source>
</evidence>
<feature type="compositionally biased region" description="Pro residues" evidence="2">
    <location>
        <begin position="264"/>
        <end position="286"/>
    </location>
</feature>
<evidence type="ECO:0000313" key="3">
    <source>
        <dbReference type="EMBL" id="ADY45462.1"/>
    </source>
</evidence>
<comment type="similarity">
    <text evidence="1">Belongs to the troponin T family.</text>
</comment>
<dbReference type="InterPro" id="IPR001978">
    <property type="entry name" value="Troponin"/>
</dbReference>
<evidence type="ECO:0000256" key="1">
    <source>
        <dbReference type="ARBA" id="ARBA00008330"/>
    </source>
</evidence>
<organism evidence="3">
    <name type="scientific">Ascaris suum</name>
    <name type="common">Pig roundworm</name>
    <name type="synonym">Ascaris lumbricoides</name>
    <dbReference type="NCBI Taxonomy" id="6253"/>
    <lineage>
        <taxon>Eukaryota</taxon>
        <taxon>Metazoa</taxon>
        <taxon>Ecdysozoa</taxon>
        <taxon>Nematoda</taxon>
        <taxon>Chromadorea</taxon>
        <taxon>Rhabditida</taxon>
        <taxon>Spirurina</taxon>
        <taxon>Ascaridomorpha</taxon>
        <taxon>Ascaridoidea</taxon>
        <taxon>Ascarididae</taxon>
        <taxon>Ascaris</taxon>
    </lineage>
</organism>
<dbReference type="AlphaFoldDB" id="F1L5Q8"/>
<dbReference type="InterPro" id="IPR038077">
    <property type="entry name" value="Troponin_sf"/>
</dbReference>
<proteinExistence type="evidence at transcript level"/>
<dbReference type="GO" id="GO:0045214">
    <property type="term" value="P:sarcomere organization"/>
    <property type="evidence" value="ECO:0007669"/>
    <property type="project" value="TreeGrafter"/>
</dbReference>
<protein>
    <submittedName>
        <fullName evidence="3">Troponin T</fullName>
    </submittedName>
</protein>
<feature type="region of interest" description="Disordered" evidence="2">
    <location>
        <begin position="214"/>
        <end position="286"/>
    </location>
</feature>
<dbReference type="GO" id="GO:0005861">
    <property type="term" value="C:troponin complex"/>
    <property type="evidence" value="ECO:0007669"/>
    <property type="project" value="InterPro"/>
</dbReference>
<dbReference type="GO" id="GO:0005523">
    <property type="term" value="F:tropomyosin binding"/>
    <property type="evidence" value="ECO:0007669"/>
    <property type="project" value="TreeGrafter"/>
</dbReference>
<dbReference type="EMBL" id="JI171912">
    <property type="protein sequence ID" value="ADY45462.1"/>
    <property type="molecule type" value="mRNA"/>
</dbReference>
<reference evidence="3" key="1">
    <citation type="journal article" date="2011" name="Genome Res.">
        <title>Deep small RNA sequencing from the nematode Ascaris reveals conservation, functional diversification, and novel developmental profiles.</title>
        <authorList>
            <person name="Wang J."/>
            <person name="Czech B."/>
            <person name="Crunk A."/>
            <person name="Wallace A."/>
            <person name="Mitreva M."/>
            <person name="Hannon G.J."/>
            <person name="Davis R.E."/>
        </authorList>
    </citation>
    <scope>NUCLEOTIDE SEQUENCE</scope>
</reference>
<dbReference type="GO" id="GO:0006936">
    <property type="term" value="P:muscle contraction"/>
    <property type="evidence" value="ECO:0007669"/>
    <property type="project" value="TreeGrafter"/>
</dbReference>
<name>F1L5Q8_ASCSU</name>
<dbReference type="PANTHER" id="PTHR11521:SF1">
    <property type="entry name" value="TROPONIN T, SKELETAL MUSCLE"/>
    <property type="match status" value="1"/>
</dbReference>
<dbReference type="SUPFAM" id="SSF90250">
    <property type="entry name" value="Troponin coil-coiled subunits"/>
    <property type="match status" value="1"/>
</dbReference>